<evidence type="ECO:0000313" key="2">
    <source>
        <dbReference type="EMBL" id="SVE60656.1"/>
    </source>
</evidence>
<feature type="non-terminal residue" evidence="2">
    <location>
        <position position="1"/>
    </location>
</feature>
<accession>A0A383EUR5</accession>
<protein>
    <submittedName>
        <fullName evidence="2">Uncharacterized protein</fullName>
    </submittedName>
</protein>
<reference evidence="2" key="1">
    <citation type="submission" date="2018-05" db="EMBL/GenBank/DDBJ databases">
        <authorList>
            <person name="Lanie J.A."/>
            <person name="Ng W.-L."/>
            <person name="Kazmierczak K.M."/>
            <person name="Andrzejewski T.M."/>
            <person name="Davidsen T.M."/>
            <person name="Wayne K.J."/>
            <person name="Tettelin H."/>
            <person name="Glass J.I."/>
            <person name="Rusch D."/>
            <person name="Podicherti R."/>
            <person name="Tsui H.-C.T."/>
            <person name="Winkler M.E."/>
        </authorList>
    </citation>
    <scope>NUCLEOTIDE SEQUENCE</scope>
</reference>
<proteinExistence type="predicted"/>
<feature type="region of interest" description="Disordered" evidence="1">
    <location>
        <begin position="68"/>
        <end position="139"/>
    </location>
</feature>
<organism evidence="2">
    <name type="scientific">marine metagenome</name>
    <dbReference type="NCBI Taxonomy" id="408172"/>
    <lineage>
        <taxon>unclassified sequences</taxon>
        <taxon>metagenomes</taxon>
        <taxon>ecological metagenomes</taxon>
    </lineage>
</organism>
<dbReference type="EMBL" id="UINC01229083">
    <property type="protein sequence ID" value="SVE60656.1"/>
    <property type="molecule type" value="Genomic_DNA"/>
</dbReference>
<feature type="compositionally biased region" description="Polar residues" evidence="1">
    <location>
        <begin position="120"/>
        <end position="139"/>
    </location>
</feature>
<evidence type="ECO:0000256" key="1">
    <source>
        <dbReference type="SAM" id="MobiDB-lite"/>
    </source>
</evidence>
<gene>
    <name evidence="2" type="ORF">METZ01_LOCUS513510</name>
</gene>
<feature type="compositionally biased region" description="Basic and acidic residues" evidence="1">
    <location>
        <begin position="101"/>
        <end position="110"/>
    </location>
</feature>
<feature type="non-terminal residue" evidence="2">
    <location>
        <position position="139"/>
    </location>
</feature>
<dbReference type="AlphaFoldDB" id="A0A383EUR5"/>
<name>A0A383EUR5_9ZZZZ</name>
<sequence length="139" mass="14588">RESGIPPSGSCCWTCGPTVSTPATIGWTCPDGLISPTCTGSGRTIREYTTSTPQCSPSLTAIAIRGAGWTNARRIPPRIQMGQSPTAKSRRRRTRMFSGCRSERPGEKSPKGNTPGRATPTPQSWPTGLTGATGNLPGS</sequence>